<feature type="signal peptide" evidence="1">
    <location>
        <begin position="1"/>
        <end position="30"/>
    </location>
</feature>
<evidence type="ECO:0000313" key="3">
    <source>
        <dbReference type="Proteomes" id="UP000190539"/>
    </source>
</evidence>
<dbReference type="AlphaFoldDB" id="A0A1V4A476"/>
<dbReference type="EMBL" id="MVFC01000023">
    <property type="protein sequence ID" value="OON75374.1"/>
    <property type="molecule type" value="Genomic_DNA"/>
</dbReference>
<accession>A0A1V4A476</accession>
<comment type="caution">
    <text evidence="2">The sequence shown here is derived from an EMBL/GenBank/DDBJ whole genome shotgun (WGS) entry which is preliminary data.</text>
</comment>
<proteinExistence type="predicted"/>
<evidence type="ECO:0000256" key="1">
    <source>
        <dbReference type="SAM" id="SignalP"/>
    </source>
</evidence>
<dbReference type="STRING" id="83656.B1H18_23105"/>
<dbReference type="OrthoDB" id="3847058at2"/>
<protein>
    <submittedName>
        <fullName evidence="2">DUF3344 domain-containing protein</fullName>
    </submittedName>
</protein>
<keyword evidence="1" id="KW-0732">Signal</keyword>
<dbReference type="Proteomes" id="UP000190539">
    <property type="component" value="Unassembled WGS sequence"/>
</dbReference>
<evidence type="ECO:0000313" key="2">
    <source>
        <dbReference type="EMBL" id="OON75374.1"/>
    </source>
</evidence>
<organism evidence="2 3">
    <name type="scientific">Streptomyces tsukubensis</name>
    <dbReference type="NCBI Taxonomy" id="83656"/>
    <lineage>
        <taxon>Bacteria</taxon>
        <taxon>Bacillati</taxon>
        <taxon>Actinomycetota</taxon>
        <taxon>Actinomycetes</taxon>
        <taxon>Kitasatosporales</taxon>
        <taxon>Streptomycetaceae</taxon>
        <taxon>Streptomyces</taxon>
    </lineage>
</organism>
<feature type="chain" id="PRO_5038684841" evidence="1">
    <location>
        <begin position="31"/>
        <end position="386"/>
    </location>
</feature>
<reference evidence="2 3" key="1">
    <citation type="submission" date="2017-02" db="EMBL/GenBank/DDBJ databases">
        <title>Draft Genome Sequence of Streptomyces tsukubaensis F601, a Producer of the immunosuppressant tacrolimus FK506.</title>
        <authorList>
            <person name="Zong G."/>
            <person name="Zhong C."/>
            <person name="Fu J."/>
            <person name="Qin R."/>
            <person name="Cao G."/>
        </authorList>
    </citation>
    <scope>NUCLEOTIDE SEQUENCE [LARGE SCALE GENOMIC DNA]</scope>
    <source>
        <strain evidence="2 3">F601</strain>
    </source>
</reference>
<gene>
    <name evidence="2" type="ORF">B1H18_23105</name>
</gene>
<dbReference type="RefSeq" id="WP_077970678.1">
    <property type="nucleotide sequence ID" value="NZ_CP045178.1"/>
</dbReference>
<name>A0A1V4A476_9ACTN</name>
<keyword evidence="3" id="KW-1185">Reference proteome</keyword>
<sequence length="386" mass="40923">MRSRIPGSAAVRRALVCVLALLALAPAMPAAGTPGPRSPRVGALAQGAGEAERIPFTSRWSGVQHGGVVRAANSALTCRRPVSKKAPACAGVRAGRAVGNDDYDLFYADVDNDPNTYNSSRAELRIPPGSQVSYARLYWGGNLRVGEQKPARDNGRVLLAEPGGSYRQVVADTAVGHRDSGDADAYQASADVTDMVRTSGAGSYTVAQINVAMGHSRTGGWGGWTLVAAYEKASEPLRRIALLDGFETLRADSFDQRDLRIRLRDFAVPAGARGRAGFVSYDGDTGTDGDSVAVSTGRSEGVPLGNAVNPANDVFNSTIGEPNRGAKLKRTPSQVNTFGYDSDVFDLRNALRRGGRHLDVEFSSQRDSAWLGALFIEADAQTKRGN</sequence>